<dbReference type="InterPro" id="IPR047057">
    <property type="entry name" value="MerR_fam"/>
</dbReference>
<dbReference type="EMBL" id="WAGX01000008">
    <property type="protein sequence ID" value="KAB1434496.1"/>
    <property type="molecule type" value="Genomic_DNA"/>
</dbReference>
<dbReference type="CDD" id="cd00592">
    <property type="entry name" value="HTH_MerR-like"/>
    <property type="match status" value="1"/>
</dbReference>
<dbReference type="Pfam" id="PF14526">
    <property type="entry name" value="Cass2"/>
    <property type="match status" value="1"/>
</dbReference>
<evidence type="ECO:0000313" key="7">
    <source>
        <dbReference type="Proteomes" id="UP000461768"/>
    </source>
</evidence>
<keyword evidence="3" id="KW-0804">Transcription</keyword>
<dbReference type="PROSITE" id="PS50937">
    <property type="entry name" value="HTH_MERR_2"/>
    <property type="match status" value="1"/>
</dbReference>
<keyword evidence="1" id="KW-0805">Transcription regulation</keyword>
<evidence type="ECO:0000256" key="2">
    <source>
        <dbReference type="ARBA" id="ARBA00023125"/>
    </source>
</evidence>
<dbReference type="SUPFAM" id="SSF46955">
    <property type="entry name" value="Putative DNA-binding domain"/>
    <property type="match status" value="1"/>
</dbReference>
<evidence type="ECO:0000256" key="1">
    <source>
        <dbReference type="ARBA" id="ARBA00023015"/>
    </source>
</evidence>
<dbReference type="InterPro" id="IPR029441">
    <property type="entry name" value="Cass2"/>
</dbReference>
<feature type="coiled-coil region" evidence="4">
    <location>
        <begin position="72"/>
        <end position="99"/>
    </location>
</feature>
<keyword evidence="7" id="KW-1185">Reference proteome</keyword>
<dbReference type="GO" id="GO:0003677">
    <property type="term" value="F:DNA binding"/>
    <property type="evidence" value="ECO:0007669"/>
    <property type="project" value="UniProtKB-KW"/>
</dbReference>
<dbReference type="Pfam" id="PF13411">
    <property type="entry name" value="MerR_1"/>
    <property type="match status" value="1"/>
</dbReference>
<dbReference type="InterPro" id="IPR000551">
    <property type="entry name" value="MerR-type_HTH_dom"/>
</dbReference>
<dbReference type="InterPro" id="IPR009061">
    <property type="entry name" value="DNA-bd_dom_put_sf"/>
</dbReference>
<dbReference type="InterPro" id="IPR011256">
    <property type="entry name" value="Reg_factor_effector_dom_sf"/>
</dbReference>
<reference evidence="6 7" key="1">
    <citation type="submission" date="2019-09" db="EMBL/GenBank/DDBJ databases">
        <authorList>
            <person name="Valk L.C."/>
        </authorList>
    </citation>
    <scope>NUCLEOTIDE SEQUENCE [LARGE SCALE GENOMIC DNA]</scope>
    <source>
        <strain evidence="6">GalUA</strain>
    </source>
</reference>
<dbReference type="Gene3D" id="1.10.1660.10">
    <property type="match status" value="1"/>
</dbReference>
<dbReference type="SMART" id="SM00422">
    <property type="entry name" value="HTH_MERR"/>
    <property type="match status" value="1"/>
</dbReference>
<evidence type="ECO:0000256" key="3">
    <source>
        <dbReference type="ARBA" id="ARBA00023163"/>
    </source>
</evidence>
<comment type="caution">
    <text evidence="6">The sequence shown here is derived from an EMBL/GenBank/DDBJ whole genome shotgun (WGS) entry which is preliminary data.</text>
</comment>
<keyword evidence="4" id="KW-0175">Coiled coil</keyword>
<evidence type="ECO:0000256" key="4">
    <source>
        <dbReference type="SAM" id="Coils"/>
    </source>
</evidence>
<accession>A0A7V7UAL8</accession>
<dbReference type="SUPFAM" id="SSF55136">
    <property type="entry name" value="Probable bacterial effector-binding domain"/>
    <property type="match status" value="1"/>
</dbReference>
<protein>
    <submittedName>
        <fullName evidence="6">MerR family transcriptional regulator</fullName>
    </submittedName>
</protein>
<dbReference type="PANTHER" id="PTHR30204:SF94">
    <property type="entry name" value="HEAVY METAL-DEPENDENT TRANSCRIPTIONAL REGULATOR HI_0293-RELATED"/>
    <property type="match status" value="1"/>
</dbReference>
<dbReference type="GO" id="GO:0003700">
    <property type="term" value="F:DNA-binding transcription factor activity"/>
    <property type="evidence" value="ECO:0007669"/>
    <property type="project" value="InterPro"/>
</dbReference>
<evidence type="ECO:0000313" key="6">
    <source>
        <dbReference type="EMBL" id="KAB1434496.1"/>
    </source>
</evidence>
<organism evidence="6 7">
    <name type="scientific">Candidatus Galacturonatibacter soehngenii</name>
    <dbReference type="NCBI Taxonomy" id="2307010"/>
    <lineage>
        <taxon>Bacteria</taxon>
        <taxon>Bacillati</taxon>
        <taxon>Bacillota</taxon>
        <taxon>Clostridia</taxon>
        <taxon>Lachnospirales</taxon>
        <taxon>Lachnospiraceae</taxon>
        <taxon>Candidatus Galacturonatibacter</taxon>
    </lineage>
</organism>
<dbReference type="PANTHER" id="PTHR30204">
    <property type="entry name" value="REDOX-CYCLING DRUG-SENSING TRANSCRIPTIONAL ACTIVATOR SOXR"/>
    <property type="match status" value="1"/>
</dbReference>
<dbReference type="AlphaFoldDB" id="A0A7V7UAL8"/>
<dbReference type="Gene3D" id="3.20.80.10">
    <property type="entry name" value="Regulatory factor, effector binding domain"/>
    <property type="match status" value="1"/>
</dbReference>
<name>A0A7V7UAL8_9FIRM</name>
<evidence type="ECO:0000259" key="5">
    <source>
        <dbReference type="PROSITE" id="PS50937"/>
    </source>
</evidence>
<dbReference type="Proteomes" id="UP000461768">
    <property type="component" value="Unassembled WGS sequence"/>
</dbReference>
<feature type="domain" description="HTH merR-type" evidence="5">
    <location>
        <begin position="3"/>
        <end position="72"/>
    </location>
</feature>
<proteinExistence type="predicted"/>
<gene>
    <name evidence="6" type="ORF">F7O84_18605</name>
</gene>
<dbReference type="OrthoDB" id="9811174at2"/>
<sequence length="322" mass="37532">MESMTISEVSKAFQISTRMLRYYEKIGLIKSISKDDYAYRIYDETAIRRLQYIIIFRKLHIPLKQIGVILDDKKQQDTLRILQEKIVELNDEIEACTMIRDILNVLTVSLRKSVENEIYLELIKNQDLLEVTNALLLPKSNLKEEYKMNVLNNANEKLESKGDIRILYLPPATVACSHYMGENPEENAEKALATFIKESNLTVLKPDFRIYGFNNPSPTKDMEQYGYEFYVTIPQDLIVESPLIKKEFPGGLYAAHCIKMGDFHEWMSFSEQIKASKEYEMEWREPHGMGGCMEEHINAYSLYHGDMSEFTQLDLLIPIKRK</sequence>
<reference evidence="6 7" key="2">
    <citation type="submission" date="2020-02" db="EMBL/GenBank/DDBJ databases">
        <title>Candidatus Galacturonibacter soehngenii shows hetero-acetogenic catabolism of galacturonic acid but lacks a canonical carbon monoxide dehydrogenase/acetyl-CoA synthase complex.</title>
        <authorList>
            <person name="Diender M."/>
            <person name="Stouten G.R."/>
            <person name="Petersen J.F."/>
            <person name="Nielsen P.H."/>
            <person name="Dueholm M.S."/>
            <person name="Pronk J.T."/>
            <person name="Van Loosdrecht M.C.M."/>
        </authorList>
    </citation>
    <scope>NUCLEOTIDE SEQUENCE [LARGE SCALE GENOMIC DNA]</scope>
    <source>
        <strain evidence="6">GalUA</strain>
    </source>
</reference>
<dbReference type="RefSeq" id="WP_151148583.1">
    <property type="nucleotide sequence ID" value="NZ_WAGX01000008.1"/>
</dbReference>
<keyword evidence="2" id="KW-0238">DNA-binding</keyword>